<dbReference type="RefSeq" id="WP_345270614.1">
    <property type="nucleotide sequence ID" value="NZ_BAABHB010000014.1"/>
</dbReference>
<dbReference type="EMBL" id="BAABHB010000014">
    <property type="protein sequence ID" value="GAA4416620.1"/>
    <property type="molecule type" value="Genomic_DNA"/>
</dbReference>
<keyword evidence="2" id="KW-1185">Reference proteome</keyword>
<evidence type="ECO:0000313" key="1">
    <source>
        <dbReference type="EMBL" id="GAA4416620.1"/>
    </source>
</evidence>
<reference evidence="2" key="1">
    <citation type="journal article" date="2019" name="Int. J. Syst. Evol. Microbiol.">
        <title>The Global Catalogue of Microorganisms (GCM) 10K type strain sequencing project: providing services to taxonomists for standard genome sequencing and annotation.</title>
        <authorList>
            <consortium name="The Broad Institute Genomics Platform"/>
            <consortium name="The Broad Institute Genome Sequencing Center for Infectious Disease"/>
            <person name="Wu L."/>
            <person name="Ma J."/>
        </authorList>
    </citation>
    <scope>NUCLEOTIDE SEQUENCE [LARGE SCALE GENOMIC DNA]</scope>
    <source>
        <strain evidence="2">JCM 17925</strain>
    </source>
</reference>
<sequence>MNIHLLVIGSCQTYGYGLAAGQSFVDQFIRRLEQSGQRVKADYYAPVSLQGVRYLLPKLPLNQYDVILLQAGHHELTHSLSFTTLLKRWQTRTELVIAVPADINALRNLGPIAQRQSFSEAGNWLSAGLKLALLKGIAGFGALARLNEVNSTLRNILKSLRAHRHKVILLTPLPHREPVSRWLRNRGRELFIREATQQEFSVFDTHMLIQPKEEFFITDDPAHLNAVGHELIGSRLFDFYRAEPIVLPDQFKYPDRFNGHRMP</sequence>
<name>A0ABP8KVF6_9BACT</name>
<gene>
    <name evidence="1" type="ORF">GCM10023187_48210</name>
</gene>
<accession>A0ABP8KVF6</accession>
<proteinExistence type="predicted"/>
<evidence type="ECO:0008006" key="3">
    <source>
        <dbReference type="Google" id="ProtNLM"/>
    </source>
</evidence>
<dbReference type="Proteomes" id="UP001500936">
    <property type="component" value="Unassembled WGS sequence"/>
</dbReference>
<dbReference type="Gene3D" id="3.40.50.1110">
    <property type="entry name" value="SGNH hydrolase"/>
    <property type="match status" value="1"/>
</dbReference>
<protein>
    <recommendedName>
        <fullName evidence="3">SGNH/GDSL hydrolase family protein</fullName>
    </recommendedName>
</protein>
<organism evidence="1 2">
    <name type="scientific">Nibrella viscosa</name>
    <dbReference type="NCBI Taxonomy" id="1084524"/>
    <lineage>
        <taxon>Bacteria</taxon>
        <taxon>Pseudomonadati</taxon>
        <taxon>Bacteroidota</taxon>
        <taxon>Cytophagia</taxon>
        <taxon>Cytophagales</taxon>
        <taxon>Spirosomataceae</taxon>
        <taxon>Nibrella</taxon>
    </lineage>
</organism>
<dbReference type="InterPro" id="IPR036514">
    <property type="entry name" value="SGNH_hydro_sf"/>
</dbReference>
<evidence type="ECO:0000313" key="2">
    <source>
        <dbReference type="Proteomes" id="UP001500936"/>
    </source>
</evidence>
<dbReference type="SUPFAM" id="SSF52266">
    <property type="entry name" value="SGNH hydrolase"/>
    <property type="match status" value="1"/>
</dbReference>
<comment type="caution">
    <text evidence="1">The sequence shown here is derived from an EMBL/GenBank/DDBJ whole genome shotgun (WGS) entry which is preliminary data.</text>
</comment>